<name>C1MZZ9_MICPC</name>
<dbReference type="AlphaFoldDB" id="C1MZZ9"/>
<gene>
    <name evidence="3" type="ORF">MICPUCDRAFT_19502</name>
</gene>
<dbReference type="GO" id="GO:0051016">
    <property type="term" value="P:barbed-end actin filament capping"/>
    <property type="evidence" value="ECO:0007669"/>
    <property type="project" value="TreeGrafter"/>
</dbReference>
<accession>C1MZZ9</accession>
<evidence type="ECO:0000313" key="3">
    <source>
        <dbReference type="EMBL" id="EEH54957.1"/>
    </source>
</evidence>
<dbReference type="KEGG" id="mpp:MICPUCDRAFT_19502"/>
<dbReference type="PANTHER" id="PTHR11977">
    <property type="entry name" value="VILLIN"/>
    <property type="match status" value="1"/>
</dbReference>
<dbReference type="InterPro" id="IPR029006">
    <property type="entry name" value="ADF-H/Gelsolin-like_dom_sf"/>
</dbReference>
<evidence type="ECO:0000256" key="1">
    <source>
        <dbReference type="ARBA" id="ARBA00022737"/>
    </source>
</evidence>
<organism evidence="4">
    <name type="scientific">Micromonas pusilla (strain CCMP1545)</name>
    <name type="common">Picoplanktonic green alga</name>
    <dbReference type="NCBI Taxonomy" id="564608"/>
    <lineage>
        <taxon>Eukaryota</taxon>
        <taxon>Viridiplantae</taxon>
        <taxon>Chlorophyta</taxon>
        <taxon>Mamiellophyceae</taxon>
        <taxon>Mamiellales</taxon>
        <taxon>Mamiellaceae</taxon>
        <taxon>Micromonas</taxon>
    </lineage>
</organism>
<feature type="non-terminal residue" evidence="3">
    <location>
        <position position="107"/>
    </location>
</feature>
<proteinExistence type="predicted"/>
<dbReference type="GO" id="GO:0008154">
    <property type="term" value="P:actin polymerization or depolymerization"/>
    <property type="evidence" value="ECO:0007669"/>
    <property type="project" value="TreeGrafter"/>
</dbReference>
<sequence length="107" mass="11605">MALSGGVVASENGVGDVTVWRMEERERAPVEPSAYGQFRAGDSYVIKHTFDGGASHVVYFWLGKDSAADERAAAADSAEKLVDELGGRATRVRVVMGREPARFLELF</sequence>
<dbReference type="EMBL" id="GG663743">
    <property type="protein sequence ID" value="EEH54957.1"/>
    <property type="molecule type" value="Genomic_DNA"/>
</dbReference>
<dbReference type="SMART" id="SM00262">
    <property type="entry name" value="GEL"/>
    <property type="match status" value="1"/>
</dbReference>
<dbReference type="InterPro" id="IPR007122">
    <property type="entry name" value="Villin/Gelsolin"/>
</dbReference>
<dbReference type="Proteomes" id="UP000001876">
    <property type="component" value="Unassembled WGS sequence"/>
</dbReference>
<reference evidence="3 4" key="1">
    <citation type="journal article" date="2009" name="Science">
        <title>Green evolution and dynamic adaptations revealed by genomes of the marine picoeukaryotes Micromonas.</title>
        <authorList>
            <person name="Worden A.Z."/>
            <person name="Lee J.H."/>
            <person name="Mock T."/>
            <person name="Rouze P."/>
            <person name="Simmons M.P."/>
            <person name="Aerts A.L."/>
            <person name="Allen A.E."/>
            <person name="Cuvelier M.L."/>
            <person name="Derelle E."/>
            <person name="Everett M.V."/>
            <person name="Foulon E."/>
            <person name="Grimwood J."/>
            <person name="Gundlach H."/>
            <person name="Henrissat B."/>
            <person name="Napoli C."/>
            <person name="McDonald S.M."/>
            <person name="Parker M.S."/>
            <person name="Rombauts S."/>
            <person name="Salamov A."/>
            <person name="Von Dassow P."/>
            <person name="Badger J.H."/>
            <person name="Coutinho P.M."/>
            <person name="Demir E."/>
            <person name="Dubchak I."/>
            <person name="Gentemann C."/>
            <person name="Eikrem W."/>
            <person name="Gready J.E."/>
            <person name="John U."/>
            <person name="Lanier W."/>
            <person name="Lindquist E.A."/>
            <person name="Lucas S."/>
            <person name="Mayer K.F."/>
            <person name="Moreau H."/>
            <person name="Not F."/>
            <person name="Otillar R."/>
            <person name="Panaud O."/>
            <person name="Pangilinan J."/>
            <person name="Paulsen I."/>
            <person name="Piegu B."/>
            <person name="Poliakov A."/>
            <person name="Robbens S."/>
            <person name="Schmutz J."/>
            <person name="Toulza E."/>
            <person name="Wyss T."/>
            <person name="Zelensky A."/>
            <person name="Zhou K."/>
            <person name="Armbrust E.V."/>
            <person name="Bhattacharya D."/>
            <person name="Goodenough U.W."/>
            <person name="Van de Peer Y."/>
            <person name="Grigoriev I.V."/>
        </authorList>
    </citation>
    <scope>NUCLEOTIDE SEQUENCE [LARGE SCALE GENOMIC DNA]</scope>
    <source>
        <strain evidence="3 4">CCMP1545</strain>
    </source>
</reference>
<dbReference type="PRINTS" id="PR00597">
    <property type="entry name" value="GELSOLIN"/>
</dbReference>
<dbReference type="SUPFAM" id="SSF55753">
    <property type="entry name" value="Actin depolymerizing proteins"/>
    <property type="match status" value="1"/>
</dbReference>
<evidence type="ECO:0000259" key="2">
    <source>
        <dbReference type="Pfam" id="PF00626"/>
    </source>
</evidence>
<dbReference type="Pfam" id="PF00626">
    <property type="entry name" value="Gelsolin"/>
    <property type="match status" value="1"/>
</dbReference>
<keyword evidence="4" id="KW-1185">Reference proteome</keyword>
<dbReference type="GO" id="GO:0005546">
    <property type="term" value="F:phosphatidylinositol-4,5-bisphosphate binding"/>
    <property type="evidence" value="ECO:0007669"/>
    <property type="project" value="TreeGrafter"/>
</dbReference>
<feature type="domain" description="Gelsolin-like" evidence="2">
    <location>
        <begin position="26"/>
        <end position="104"/>
    </location>
</feature>
<dbReference type="STRING" id="564608.C1MZZ9"/>
<keyword evidence="1" id="KW-0677">Repeat</keyword>
<dbReference type="PANTHER" id="PTHR11977:SF123">
    <property type="entry name" value="GELSOLIN"/>
    <property type="match status" value="1"/>
</dbReference>
<dbReference type="InterPro" id="IPR007123">
    <property type="entry name" value="Gelsolin-like_dom"/>
</dbReference>
<dbReference type="Gene3D" id="3.40.20.10">
    <property type="entry name" value="Severin"/>
    <property type="match status" value="1"/>
</dbReference>
<evidence type="ECO:0000313" key="4">
    <source>
        <dbReference type="Proteomes" id="UP000001876"/>
    </source>
</evidence>
<dbReference type="GO" id="GO:0051014">
    <property type="term" value="P:actin filament severing"/>
    <property type="evidence" value="ECO:0007669"/>
    <property type="project" value="TreeGrafter"/>
</dbReference>
<protein>
    <submittedName>
        <fullName evidence="3">Predicted protein</fullName>
    </submittedName>
</protein>
<dbReference type="RefSeq" id="XP_003061307.1">
    <property type="nucleotide sequence ID" value="XM_003061261.1"/>
</dbReference>
<dbReference type="eggNOG" id="KOG0443">
    <property type="taxonomic scope" value="Eukaryota"/>
</dbReference>
<dbReference type="GO" id="GO:0015629">
    <property type="term" value="C:actin cytoskeleton"/>
    <property type="evidence" value="ECO:0007669"/>
    <property type="project" value="TreeGrafter"/>
</dbReference>
<dbReference type="GO" id="GO:0051015">
    <property type="term" value="F:actin filament binding"/>
    <property type="evidence" value="ECO:0007669"/>
    <property type="project" value="InterPro"/>
</dbReference>
<dbReference type="OrthoDB" id="6375767at2759"/>
<dbReference type="GO" id="GO:0005737">
    <property type="term" value="C:cytoplasm"/>
    <property type="evidence" value="ECO:0007669"/>
    <property type="project" value="TreeGrafter"/>
</dbReference>
<dbReference type="GeneID" id="9686481"/>